<dbReference type="SUPFAM" id="SSF109854">
    <property type="entry name" value="DinB/YfiT-like putative metalloenzymes"/>
    <property type="match status" value="1"/>
</dbReference>
<dbReference type="Gene3D" id="1.20.120.450">
    <property type="entry name" value="dinb family like domain"/>
    <property type="match status" value="1"/>
</dbReference>
<dbReference type="InterPro" id="IPR007061">
    <property type="entry name" value="MST-like"/>
</dbReference>
<dbReference type="EMBL" id="JACHDR010000001">
    <property type="protein sequence ID" value="MBB5511795.1"/>
    <property type="molecule type" value="Genomic_DNA"/>
</dbReference>
<organism evidence="1 2">
    <name type="scientific">Neomicrococcus aestuarii</name>
    <dbReference type="NCBI Taxonomy" id="556325"/>
    <lineage>
        <taxon>Bacteria</taxon>
        <taxon>Bacillati</taxon>
        <taxon>Actinomycetota</taxon>
        <taxon>Actinomycetes</taxon>
        <taxon>Micrococcales</taxon>
        <taxon>Micrococcaceae</taxon>
        <taxon>Neomicrococcus</taxon>
    </lineage>
</organism>
<dbReference type="Proteomes" id="UP000580797">
    <property type="component" value="Unassembled WGS sequence"/>
</dbReference>
<dbReference type="InterPro" id="IPR034660">
    <property type="entry name" value="DinB/YfiT-like"/>
</dbReference>
<name>A0A7W8TTI5_9MICC</name>
<protein>
    <recommendedName>
        <fullName evidence="3">Mini-circle protein</fullName>
    </recommendedName>
</protein>
<comment type="caution">
    <text evidence="1">The sequence shown here is derived from an EMBL/GenBank/DDBJ whole genome shotgun (WGS) entry which is preliminary data.</text>
</comment>
<proteinExistence type="predicted"/>
<evidence type="ECO:0008006" key="3">
    <source>
        <dbReference type="Google" id="ProtNLM"/>
    </source>
</evidence>
<dbReference type="AlphaFoldDB" id="A0A7W8TTI5"/>
<sequence length="186" mass="21169">MDERALDGAEVAPVRSVLPPEPSVSSDERAMLFSFLDYYRAVIRRKAEGLSDAEVRTTCPPSSMNLIGMIKHLAFVEDYWFGHRLAGNEPCHPWDLAPWQQDPDWDWNSAIDDSQHEVFALFDRAVDASRSIQSRIDTLSARVARPSAGEEDMTFRWILVHMIEEYARHAGHADLLRERLDGQTGD</sequence>
<dbReference type="Pfam" id="PF04978">
    <property type="entry name" value="MST"/>
    <property type="match status" value="1"/>
</dbReference>
<evidence type="ECO:0000313" key="1">
    <source>
        <dbReference type="EMBL" id="MBB5511795.1"/>
    </source>
</evidence>
<evidence type="ECO:0000313" key="2">
    <source>
        <dbReference type="Proteomes" id="UP000580797"/>
    </source>
</evidence>
<gene>
    <name evidence="1" type="ORF">HD598_000482</name>
</gene>
<accession>A0A7W8TTI5</accession>
<reference evidence="1 2" key="1">
    <citation type="submission" date="2020-08" db="EMBL/GenBank/DDBJ databases">
        <title>Sequencing the genomes of 1000 actinobacteria strains.</title>
        <authorList>
            <person name="Klenk H.-P."/>
        </authorList>
    </citation>
    <scope>NUCLEOTIDE SEQUENCE [LARGE SCALE GENOMIC DNA]</scope>
    <source>
        <strain evidence="1 2">DSM 105783</strain>
    </source>
</reference>